<dbReference type="GO" id="GO:0005829">
    <property type="term" value="C:cytosol"/>
    <property type="evidence" value="ECO:0007669"/>
    <property type="project" value="TreeGrafter"/>
</dbReference>
<dbReference type="FunFam" id="3.40.50.2300:FF:000001">
    <property type="entry name" value="DNA-binding response regulator PhoB"/>
    <property type="match status" value="1"/>
</dbReference>
<evidence type="ECO:0000256" key="1">
    <source>
        <dbReference type="ARBA" id="ARBA00004496"/>
    </source>
</evidence>
<keyword evidence="8" id="KW-0804">Transcription</keyword>
<dbReference type="PANTHER" id="PTHR48111:SF4">
    <property type="entry name" value="DNA-BINDING DUAL TRANSCRIPTIONAL REGULATOR OMPR"/>
    <property type="match status" value="1"/>
</dbReference>
<evidence type="ECO:0000256" key="5">
    <source>
        <dbReference type="ARBA" id="ARBA00023015"/>
    </source>
</evidence>
<dbReference type="Gene3D" id="6.10.250.690">
    <property type="match status" value="1"/>
</dbReference>
<evidence type="ECO:0000256" key="6">
    <source>
        <dbReference type="ARBA" id="ARBA00023125"/>
    </source>
</evidence>
<dbReference type="PROSITE" id="PS50110">
    <property type="entry name" value="RESPONSE_REGULATORY"/>
    <property type="match status" value="1"/>
</dbReference>
<accession>A0A840AVM8</accession>
<dbReference type="FunFam" id="1.10.10.10:FF:000099">
    <property type="entry name" value="Two-component system response regulator TorR"/>
    <property type="match status" value="1"/>
</dbReference>
<evidence type="ECO:0000313" key="14">
    <source>
        <dbReference type="EMBL" id="MBB3932495.1"/>
    </source>
</evidence>
<dbReference type="InterPro" id="IPR001867">
    <property type="entry name" value="OmpR/PhoB-type_DNA-bd"/>
</dbReference>
<dbReference type="SUPFAM" id="SSF52172">
    <property type="entry name" value="CheY-like"/>
    <property type="match status" value="1"/>
</dbReference>
<proteinExistence type="predicted"/>
<sequence length="250" mass="28311">MLQRAHRWNAMERTPHILVVDDHREIRELLAKYLAKNGMRVSTASGGPEMRQVMRSASIDLVVLDIMMPGEDGLSLCRQLRQASEIPVVLLTAVSEETDRIVGLELGADDYVTKPFSPRELLARIRAILRRSAAVPRPAAEGENARYRFERWTLDTARRTLIDEDGNEALLGTAEFRLLLAFVTRPGMVLTRDQLLDITAGRAAQVFDRSIDNLVSRLRRRIERDPQHPTLIKTIWGDGYSFAAKVEMLP</sequence>
<keyword evidence="5" id="KW-0805">Transcription regulation</keyword>
<evidence type="ECO:0000256" key="7">
    <source>
        <dbReference type="ARBA" id="ARBA00023159"/>
    </source>
</evidence>
<dbReference type="SUPFAM" id="SSF46894">
    <property type="entry name" value="C-terminal effector domain of the bipartite response regulators"/>
    <property type="match status" value="1"/>
</dbReference>
<feature type="domain" description="OmpR/PhoB-type" evidence="13">
    <location>
        <begin position="144"/>
        <end position="244"/>
    </location>
</feature>
<gene>
    <name evidence="14" type="ORF">GGR25_003553</name>
</gene>
<evidence type="ECO:0000256" key="9">
    <source>
        <dbReference type="ARBA" id="ARBA00067337"/>
    </source>
</evidence>
<feature type="modified residue" description="4-aspartylphosphate" evidence="10">
    <location>
        <position position="65"/>
    </location>
</feature>
<reference evidence="14 15" key="1">
    <citation type="submission" date="2020-08" db="EMBL/GenBank/DDBJ databases">
        <title>Genomic Encyclopedia of Type Strains, Phase IV (KMG-IV): sequencing the most valuable type-strain genomes for metagenomic binning, comparative biology and taxonomic classification.</title>
        <authorList>
            <person name="Goeker M."/>
        </authorList>
    </citation>
    <scope>NUCLEOTIDE SEQUENCE [LARGE SCALE GENOMIC DNA]</scope>
    <source>
        <strain evidence="14 15">DSM 25966</strain>
    </source>
</reference>
<dbReference type="CDD" id="cd00383">
    <property type="entry name" value="trans_reg_C"/>
    <property type="match status" value="1"/>
</dbReference>
<evidence type="ECO:0000256" key="3">
    <source>
        <dbReference type="ARBA" id="ARBA00022553"/>
    </source>
</evidence>
<keyword evidence="7" id="KW-0010">Activator</keyword>
<evidence type="ECO:0000259" key="12">
    <source>
        <dbReference type="PROSITE" id="PS50110"/>
    </source>
</evidence>
<name>A0A840AVM8_9HYPH</name>
<protein>
    <recommendedName>
        <fullName evidence="9">Regulatory protein VirG</fullName>
    </recommendedName>
</protein>
<dbReference type="Proteomes" id="UP000553963">
    <property type="component" value="Unassembled WGS sequence"/>
</dbReference>
<dbReference type="EMBL" id="JACIDS010000004">
    <property type="protein sequence ID" value="MBB3932495.1"/>
    <property type="molecule type" value="Genomic_DNA"/>
</dbReference>
<comment type="subcellular location">
    <subcellularLocation>
        <location evidence="1">Cytoplasm</location>
    </subcellularLocation>
</comment>
<dbReference type="Pfam" id="PF00486">
    <property type="entry name" value="Trans_reg_C"/>
    <property type="match status" value="1"/>
</dbReference>
<evidence type="ECO:0000259" key="13">
    <source>
        <dbReference type="PROSITE" id="PS51755"/>
    </source>
</evidence>
<dbReference type="SMART" id="SM00862">
    <property type="entry name" value="Trans_reg_C"/>
    <property type="match status" value="1"/>
</dbReference>
<evidence type="ECO:0000313" key="15">
    <source>
        <dbReference type="Proteomes" id="UP000553963"/>
    </source>
</evidence>
<dbReference type="InterPro" id="IPR001789">
    <property type="entry name" value="Sig_transdc_resp-reg_receiver"/>
</dbReference>
<dbReference type="SMART" id="SM00448">
    <property type="entry name" value="REC"/>
    <property type="match status" value="1"/>
</dbReference>
<feature type="DNA-binding region" description="OmpR/PhoB-type" evidence="11">
    <location>
        <begin position="144"/>
        <end position="244"/>
    </location>
</feature>
<evidence type="ECO:0000256" key="4">
    <source>
        <dbReference type="ARBA" id="ARBA00023012"/>
    </source>
</evidence>
<dbReference type="Gene3D" id="1.10.10.10">
    <property type="entry name" value="Winged helix-like DNA-binding domain superfamily/Winged helix DNA-binding domain"/>
    <property type="match status" value="1"/>
</dbReference>
<dbReference type="GO" id="GO:0000976">
    <property type="term" value="F:transcription cis-regulatory region binding"/>
    <property type="evidence" value="ECO:0007669"/>
    <property type="project" value="TreeGrafter"/>
</dbReference>
<dbReference type="GO" id="GO:0006355">
    <property type="term" value="P:regulation of DNA-templated transcription"/>
    <property type="evidence" value="ECO:0007669"/>
    <property type="project" value="InterPro"/>
</dbReference>
<dbReference type="InterPro" id="IPR011006">
    <property type="entry name" value="CheY-like_superfamily"/>
</dbReference>
<keyword evidence="3 10" id="KW-0597">Phosphoprotein</keyword>
<evidence type="ECO:0000256" key="2">
    <source>
        <dbReference type="ARBA" id="ARBA00022490"/>
    </source>
</evidence>
<evidence type="ECO:0000256" key="10">
    <source>
        <dbReference type="PROSITE-ProRule" id="PRU00169"/>
    </source>
</evidence>
<organism evidence="14 15">
    <name type="scientific">Kaistia hirudinis</name>
    <dbReference type="NCBI Taxonomy" id="1293440"/>
    <lineage>
        <taxon>Bacteria</taxon>
        <taxon>Pseudomonadati</taxon>
        <taxon>Pseudomonadota</taxon>
        <taxon>Alphaproteobacteria</taxon>
        <taxon>Hyphomicrobiales</taxon>
        <taxon>Kaistiaceae</taxon>
        <taxon>Kaistia</taxon>
    </lineage>
</organism>
<evidence type="ECO:0000256" key="8">
    <source>
        <dbReference type="ARBA" id="ARBA00023163"/>
    </source>
</evidence>
<dbReference type="PROSITE" id="PS51755">
    <property type="entry name" value="OMPR_PHOB"/>
    <property type="match status" value="1"/>
</dbReference>
<keyword evidence="6 11" id="KW-0238">DNA-binding</keyword>
<dbReference type="InterPro" id="IPR016032">
    <property type="entry name" value="Sig_transdc_resp-reg_C-effctor"/>
</dbReference>
<comment type="caution">
    <text evidence="14">The sequence shown here is derived from an EMBL/GenBank/DDBJ whole genome shotgun (WGS) entry which is preliminary data.</text>
</comment>
<feature type="domain" description="Response regulatory" evidence="12">
    <location>
        <begin position="16"/>
        <end position="129"/>
    </location>
</feature>
<dbReference type="GO" id="GO:0032993">
    <property type="term" value="C:protein-DNA complex"/>
    <property type="evidence" value="ECO:0007669"/>
    <property type="project" value="TreeGrafter"/>
</dbReference>
<dbReference type="AlphaFoldDB" id="A0A840AVM8"/>
<dbReference type="InterPro" id="IPR036388">
    <property type="entry name" value="WH-like_DNA-bd_sf"/>
</dbReference>
<dbReference type="GO" id="GO:0000156">
    <property type="term" value="F:phosphorelay response regulator activity"/>
    <property type="evidence" value="ECO:0007669"/>
    <property type="project" value="TreeGrafter"/>
</dbReference>
<dbReference type="Pfam" id="PF00072">
    <property type="entry name" value="Response_reg"/>
    <property type="match status" value="1"/>
</dbReference>
<evidence type="ECO:0000256" key="11">
    <source>
        <dbReference type="PROSITE-ProRule" id="PRU01091"/>
    </source>
</evidence>
<dbReference type="PANTHER" id="PTHR48111">
    <property type="entry name" value="REGULATOR OF RPOS"/>
    <property type="match status" value="1"/>
</dbReference>
<keyword evidence="2" id="KW-0963">Cytoplasm</keyword>
<keyword evidence="4" id="KW-0902">Two-component regulatory system</keyword>
<dbReference type="Gene3D" id="3.40.50.2300">
    <property type="match status" value="1"/>
</dbReference>
<keyword evidence="15" id="KW-1185">Reference proteome</keyword>
<dbReference type="InterPro" id="IPR039420">
    <property type="entry name" value="WalR-like"/>
</dbReference>